<dbReference type="GO" id="GO:0005085">
    <property type="term" value="F:guanyl-nucleotide exchange factor activity"/>
    <property type="evidence" value="ECO:0007669"/>
    <property type="project" value="TreeGrafter"/>
</dbReference>
<evidence type="ECO:0000256" key="2">
    <source>
        <dbReference type="ARBA" id="ARBA00022490"/>
    </source>
</evidence>
<dbReference type="EMBL" id="PQFF01000291">
    <property type="protein sequence ID" value="RHZ65120.1"/>
    <property type="molecule type" value="Genomic_DNA"/>
</dbReference>
<protein>
    <recommendedName>
        <fullName evidence="5">Translation initiation factor eIF2B subunit beta</fullName>
    </recommendedName>
    <alternativeName>
        <fullName evidence="6">eIF2B GDP-GTP exchange factor subunit beta</fullName>
    </alternativeName>
</protein>
<dbReference type="Proteomes" id="UP000266861">
    <property type="component" value="Unassembled WGS sequence"/>
</dbReference>
<dbReference type="InterPro" id="IPR051855">
    <property type="entry name" value="eIF2B_beta_subunit"/>
</dbReference>
<comment type="caution">
    <text evidence="8">The sequence shown here is derived from an EMBL/GenBank/DDBJ whole genome shotgun (WGS) entry which is preliminary data.</text>
</comment>
<evidence type="ECO:0000313" key="8">
    <source>
        <dbReference type="EMBL" id="RHZ65120.1"/>
    </source>
</evidence>
<keyword evidence="9" id="KW-1185">Reference proteome</keyword>
<dbReference type="GO" id="GO:0003743">
    <property type="term" value="F:translation initiation factor activity"/>
    <property type="evidence" value="ECO:0007669"/>
    <property type="project" value="UniProtKB-KW"/>
</dbReference>
<comment type="similarity">
    <text evidence="1 7">Belongs to the eIF-2B alpha/beta/delta subunits family.</text>
</comment>
<evidence type="ECO:0000256" key="6">
    <source>
        <dbReference type="ARBA" id="ARBA00044228"/>
    </source>
</evidence>
<evidence type="ECO:0000313" key="9">
    <source>
        <dbReference type="Proteomes" id="UP000266861"/>
    </source>
</evidence>
<accession>A0A397HWZ5</accession>
<dbReference type="STRING" id="1348612.A0A397HWZ5"/>
<dbReference type="SUPFAM" id="SSF100950">
    <property type="entry name" value="NagB/RpiA/CoA transferase-like"/>
    <property type="match status" value="1"/>
</dbReference>
<sequence>MTISRDLNSKIESLVNRLRRRQVVGSLSVLLETALLLRQVISATRWNQVGTLIKLVKDVGRRLVLAQPRVTDGGVDGIGSKQSFSQVMEDEEEDDDDEIKTKSIFQPKRIIDSQEMQEIISELENMYNNIADQAMENIHSNEIIMTIVKSRTVEYFLCSKETKI</sequence>
<evidence type="ECO:0000256" key="4">
    <source>
        <dbReference type="ARBA" id="ARBA00022917"/>
    </source>
</evidence>
<evidence type="ECO:0000256" key="1">
    <source>
        <dbReference type="ARBA" id="ARBA00007251"/>
    </source>
</evidence>
<dbReference type="Pfam" id="PF01008">
    <property type="entry name" value="IF-2B"/>
    <property type="match status" value="1"/>
</dbReference>
<reference evidence="8 9" key="1">
    <citation type="submission" date="2018-08" db="EMBL/GenBank/DDBJ databases">
        <title>Genome and evolution of the arbuscular mycorrhizal fungus Diversispora epigaea (formerly Glomus versiforme) and its bacterial endosymbionts.</title>
        <authorList>
            <person name="Sun X."/>
            <person name="Fei Z."/>
            <person name="Harrison M."/>
        </authorList>
    </citation>
    <scope>NUCLEOTIDE SEQUENCE [LARGE SCALE GENOMIC DNA]</scope>
    <source>
        <strain evidence="8 9">IT104</strain>
    </source>
</reference>
<proteinExistence type="inferred from homology"/>
<dbReference type="OrthoDB" id="269919at2759"/>
<evidence type="ECO:0000256" key="3">
    <source>
        <dbReference type="ARBA" id="ARBA00022540"/>
    </source>
</evidence>
<dbReference type="InterPro" id="IPR000649">
    <property type="entry name" value="IF-2B-related"/>
</dbReference>
<gene>
    <name evidence="8" type="ORF">Glove_319g115</name>
</gene>
<evidence type="ECO:0000256" key="7">
    <source>
        <dbReference type="RuleBase" id="RU003814"/>
    </source>
</evidence>
<name>A0A397HWZ5_9GLOM</name>
<keyword evidence="3" id="KW-0396">Initiation factor</keyword>
<dbReference type="InterPro" id="IPR037171">
    <property type="entry name" value="NagB/RpiA_transferase-like"/>
</dbReference>
<dbReference type="PANTHER" id="PTHR45859:SF1">
    <property type="entry name" value="TRANSLATION INITIATION FACTOR EIF-2B SUBUNIT BETA"/>
    <property type="match status" value="1"/>
</dbReference>
<dbReference type="PANTHER" id="PTHR45859">
    <property type="entry name" value="TRANSLATION INITIATION FACTOR EIF-2B SUBUNIT BETA"/>
    <property type="match status" value="1"/>
</dbReference>
<dbReference type="AlphaFoldDB" id="A0A397HWZ5"/>
<organism evidence="8 9">
    <name type="scientific">Diversispora epigaea</name>
    <dbReference type="NCBI Taxonomy" id="1348612"/>
    <lineage>
        <taxon>Eukaryota</taxon>
        <taxon>Fungi</taxon>
        <taxon>Fungi incertae sedis</taxon>
        <taxon>Mucoromycota</taxon>
        <taxon>Glomeromycotina</taxon>
        <taxon>Glomeromycetes</taxon>
        <taxon>Diversisporales</taxon>
        <taxon>Diversisporaceae</taxon>
        <taxon>Diversispora</taxon>
    </lineage>
</organism>
<evidence type="ECO:0000256" key="5">
    <source>
        <dbReference type="ARBA" id="ARBA00044122"/>
    </source>
</evidence>
<keyword evidence="4" id="KW-0648">Protein biosynthesis</keyword>
<dbReference type="GO" id="GO:0005851">
    <property type="term" value="C:eukaryotic translation initiation factor 2B complex"/>
    <property type="evidence" value="ECO:0007669"/>
    <property type="project" value="TreeGrafter"/>
</dbReference>
<keyword evidence="2" id="KW-0963">Cytoplasm</keyword>